<keyword evidence="2" id="KW-0732">Signal</keyword>
<dbReference type="SUPFAM" id="SSF56935">
    <property type="entry name" value="Porins"/>
    <property type="match status" value="1"/>
</dbReference>
<dbReference type="EMBL" id="JAUFPN010000313">
    <property type="protein sequence ID" value="MDN3568965.1"/>
    <property type="molecule type" value="Genomic_DNA"/>
</dbReference>
<dbReference type="Proteomes" id="UP001529369">
    <property type="component" value="Unassembled WGS sequence"/>
</dbReference>
<feature type="signal peptide" evidence="2">
    <location>
        <begin position="1"/>
        <end position="28"/>
    </location>
</feature>
<reference evidence="4" key="1">
    <citation type="journal article" date="2019" name="Int. J. Syst. Evol. Microbiol.">
        <title>The Global Catalogue of Microorganisms (GCM) 10K type strain sequencing project: providing services to taxonomists for standard genome sequencing and annotation.</title>
        <authorList>
            <consortium name="The Broad Institute Genomics Platform"/>
            <consortium name="The Broad Institute Genome Sequencing Center for Infectious Disease"/>
            <person name="Wu L."/>
            <person name="Ma J."/>
        </authorList>
    </citation>
    <scope>NUCLEOTIDE SEQUENCE [LARGE SCALE GENOMIC DNA]</scope>
    <source>
        <strain evidence="4">CECT 7131</strain>
    </source>
</reference>
<proteinExistence type="predicted"/>
<organism evidence="3 4">
    <name type="scientific">Paeniroseomonas aquatica</name>
    <dbReference type="NCBI Taxonomy" id="373043"/>
    <lineage>
        <taxon>Bacteria</taxon>
        <taxon>Pseudomonadati</taxon>
        <taxon>Pseudomonadota</taxon>
        <taxon>Alphaproteobacteria</taxon>
        <taxon>Acetobacterales</taxon>
        <taxon>Acetobacteraceae</taxon>
        <taxon>Paeniroseomonas</taxon>
    </lineage>
</organism>
<feature type="region of interest" description="Disordered" evidence="1">
    <location>
        <begin position="59"/>
        <end position="139"/>
    </location>
</feature>
<evidence type="ECO:0000313" key="3">
    <source>
        <dbReference type="EMBL" id="MDN3568965.1"/>
    </source>
</evidence>
<feature type="chain" id="PRO_5046313133" description="Porin" evidence="2">
    <location>
        <begin position="29"/>
        <end position="577"/>
    </location>
</feature>
<sequence length="577" mass="60500">MPSGTRSARTLCLGVLASLAGMMPPAQAQTMAQAPAGDAATIAELRRQLEDMRRRLEQLETRSARRPPAVAAVPAPPRPAPAPAPGPGPAPAAEARAARDAAREARTAADQARVAQQDAEQARQAAAAVTAPVQGLDPPEPMGRQNFAGEGGDALRADLPGIAFRVPGAATEVRLYGFAKLTAFTDANGRNQTDAPAPALIPLTGSAADRQGGEFGMGARFSRFGVDTRTLTGWGTLETRIEGDFGGGAPTSPNAVFRLRQAWAELGTPAFRVLVGQANSLWNEGLFETIIDATNLNQSFVRQAQLRITGRLAPGLTGQASLEAPETSYVSGTGLFTPGSSLNNGASPAFNAWPDLLGRLTYADAGWEFGLRGLLRNLRVETAGTAATGGRRDATAWGFAGHVRMPLRILSPAFGSDELVGMAFYGEGIGRYFFGGTGGQDATSNIGLASAGLGLRLDPLPAWGMTAAWRRFWLPPLRSSFAYSYARQDYPGYALEFAPGSTAALSLNRELHQAFANLIWSPFAEARNGSVSTGWLDIGLEYLFTRRDLFGAAAAGGPGGVGHGIANRVLVGAIARF</sequence>
<comment type="caution">
    <text evidence="3">The sequence shown here is derived from an EMBL/GenBank/DDBJ whole genome shotgun (WGS) entry which is preliminary data.</text>
</comment>
<evidence type="ECO:0008006" key="5">
    <source>
        <dbReference type="Google" id="ProtNLM"/>
    </source>
</evidence>
<gene>
    <name evidence="3" type="ORF">QWZ14_31695</name>
</gene>
<keyword evidence="4" id="KW-1185">Reference proteome</keyword>
<feature type="compositionally biased region" description="Basic and acidic residues" evidence="1">
    <location>
        <begin position="96"/>
        <end position="107"/>
    </location>
</feature>
<protein>
    <recommendedName>
        <fullName evidence="5">Porin</fullName>
    </recommendedName>
</protein>
<accession>A0ABT8AGT9</accession>
<evidence type="ECO:0000313" key="4">
    <source>
        <dbReference type="Proteomes" id="UP001529369"/>
    </source>
</evidence>
<feature type="compositionally biased region" description="Low complexity" evidence="1">
    <location>
        <begin position="108"/>
        <end position="131"/>
    </location>
</feature>
<name>A0ABT8AGT9_9PROT</name>
<dbReference type="RefSeq" id="WP_290321086.1">
    <property type="nucleotide sequence ID" value="NZ_JAUFPN010000313.1"/>
</dbReference>
<evidence type="ECO:0000256" key="2">
    <source>
        <dbReference type="SAM" id="SignalP"/>
    </source>
</evidence>
<feature type="compositionally biased region" description="Pro residues" evidence="1">
    <location>
        <begin position="74"/>
        <end position="90"/>
    </location>
</feature>
<evidence type="ECO:0000256" key="1">
    <source>
        <dbReference type="SAM" id="MobiDB-lite"/>
    </source>
</evidence>